<sequence>MSRFIRQTLTRPDALAISVDLSRIKTPHSLMQRMQEAFELPAYFNSGSLDSLNDCMRDLGWLPQREIHIAFCGLSDLKQRQPKLFADIADCLELYRDYWHGNPQEHKIVRISIAD</sequence>
<dbReference type="OrthoDB" id="5295683at2"/>
<dbReference type="Pfam" id="PF01337">
    <property type="entry name" value="Barstar"/>
    <property type="match status" value="1"/>
</dbReference>
<organism evidence="3 4">
    <name type="scientific">Eikenella corrodens</name>
    <dbReference type="NCBI Taxonomy" id="539"/>
    <lineage>
        <taxon>Bacteria</taxon>
        <taxon>Pseudomonadati</taxon>
        <taxon>Pseudomonadota</taxon>
        <taxon>Betaproteobacteria</taxon>
        <taxon>Neisseriales</taxon>
        <taxon>Neisseriaceae</taxon>
        <taxon>Eikenella</taxon>
    </lineage>
</organism>
<comment type="similarity">
    <text evidence="1">Belongs to the barstar family.</text>
</comment>
<name>A0A3S9SGS6_EIKCO</name>
<gene>
    <name evidence="3" type="ORF">ELB75_00835</name>
</gene>
<dbReference type="Proteomes" id="UP000282435">
    <property type="component" value="Chromosome"/>
</dbReference>
<dbReference type="SUPFAM" id="SSF52038">
    <property type="entry name" value="Barstar-related"/>
    <property type="match status" value="1"/>
</dbReference>
<dbReference type="RefSeq" id="WP_126982277.1">
    <property type="nucleotide sequence ID" value="NZ_CP034670.1"/>
</dbReference>
<dbReference type="InterPro" id="IPR000468">
    <property type="entry name" value="Barstar"/>
</dbReference>
<dbReference type="EMBL" id="CP034670">
    <property type="protein sequence ID" value="AZR58713.1"/>
    <property type="molecule type" value="Genomic_DNA"/>
</dbReference>
<reference evidence="3 4" key="1">
    <citation type="submission" date="2018-12" db="EMBL/GenBank/DDBJ databases">
        <title>Genome sequencing of Eikenella corrodens KCOM 3110 (= JS217).</title>
        <authorList>
            <person name="Koo J.-K."/>
            <person name="Park S.-N."/>
            <person name="Lim Y.K."/>
        </authorList>
    </citation>
    <scope>NUCLEOTIDE SEQUENCE [LARGE SCALE GENOMIC DNA]</scope>
    <source>
        <strain evidence="3 4">KCOM 3110</strain>
    </source>
</reference>
<feature type="domain" description="Barstar (barnase inhibitor)" evidence="2">
    <location>
        <begin position="17"/>
        <end position="107"/>
    </location>
</feature>
<dbReference type="InterPro" id="IPR035905">
    <property type="entry name" value="Barstar-like_sf"/>
</dbReference>
<evidence type="ECO:0000313" key="3">
    <source>
        <dbReference type="EMBL" id="AZR58713.1"/>
    </source>
</evidence>
<dbReference type="Gene3D" id="3.30.370.10">
    <property type="entry name" value="Barstar-like"/>
    <property type="match status" value="1"/>
</dbReference>
<dbReference type="AlphaFoldDB" id="A0A3S9SGS6"/>
<evidence type="ECO:0000259" key="2">
    <source>
        <dbReference type="Pfam" id="PF01337"/>
    </source>
</evidence>
<accession>A0A3S9SGS6</accession>
<proteinExistence type="inferred from homology"/>
<evidence type="ECO:0000256" key="1">
    <source>
        <dbReference type="ARBA" id="ARBA00006845"/>
    </source>
</evidence>
<protein>
    <recommendedName>
        <fullName evidence="2">Barstar (barnase inhibitor) domain-containing protein</fullName>
    </recommendedName>
</protein>
<evidence type="ECO:0000313" key="4">
    <source>
        <dbReference type="Proteomes" id="UP000282435"/>
    </source>
</evidence>